<dbReference type="Proteomes" id="UP000828390">
    <property type="component" value="Unassembled WGS sequence"/>
</dbReference>
<evidence type="ECO:0000313" key="2">
    <source>
        <dbReference type="Proteomes" id="UP000828390"/>
    </source>
</evidence>
<proteinExistence type="predicted"/>
<gene>
    <name evidence="1" type="ORF">DPMN_159740</name>
</gene>
<organism evidence="1 2">
    <name type="scientific">Dreissena polymorpha</name>
    <name type="common">Zebra mussel</name>
    <name type="synonym">Mytilus polymorpha</name>
    <dbReference type="NCBI Taxonomy" id="45954"/>
    <lineage>
        <taxon>Eukaryota</taxon>
        <taxon>Metazoa</taxon>
        <taxon>Spiralia</taxon>
        <taxon>Lophotrochozoa</taxon>
        <taxon>Mollusca</taxon>
        <taxon>Bivalvia</taxon>
        <taxon>Autobranchia</taxon>
        <taxon>Heteroconchia</taxon>
        <taxon>Euheterodonta</taxon>
        <taxon>Imparidentia</taxon>
        <taxon>Neoheterodontei</taxon>
        <taxon>Myida</taxon>
        <taxon>Dreissenoidea</taxon>
        <taxon>Dreissenidae</taxon>
        <taxon>Dreissena</taxon>
    </lineage>
</organism>
<keyword evidence="2" id="KW-1185">Reference proteome</keyword>
<accession>A0A9D4IRZ3</accession>
<dbReference type="EMBL" id="JAIWYP010000008">
    <property type="protein sequence ID" value="KAH3781833.1"/>
    <property type="molecule type" value="Genomic_DNA"/>
</dbReference>
<dbReference type="AlphaFoldDB" id="A0A9D4IRZ3"/>
<reference evidence="1" key="2">
    <citation type="submission" date="2020-11" db="EMBL/GenBank/DDBJ databases">
        <authorList>
            <person name="McCartney M.A."/>
            <person name="Auch B."/>
            <person name="Kono T."/>
            <person name="Mallez S."/>
            <person name="Becker A."/>
            <person name="Gohl D.M."/>
            <person name="Silverstein K.A.T."/>
            <person name="Koren S."/>
            <person name="Bechman K.B."/>
            <person name="Herman A."/>
            <person name="Abrahante J.E."/>
            <person name="Garbe J."/>
        </authorList>
    </citation>
    <scope>NUCLEOTIDE SEQUENCE</scope>
    <source>
        <strain evidence="1">Duluth1</strain>
        <tissue evidence="1">Whole animal</tissue>
    </source>
</reference>
<reference evidence="1" key="1">
    <citation type="journal article" date="2019" name="bioRxiv">
        <title>The Genome of the Zebra Mussel, Dreissena polymorpha: A Resource for Invasive Species Research.</title>
        <authorList>
            <person name="McCartney M.A."/>
            <person name="Auch B."/>
            <person name="Kono T."/>
            <person name="Mallez S."/>
            <person name="Zhang Y."/>
            <person name="Obille A."/>
            <person name="Becker A."/>
            <person name="Abrahante J.E."/>
            <person name="Garbe J."/>
            <person name="Badalamenti J.P."/>
            <person name="Herman A."/>
            <person name="Mangelson H."/>
            <person name="Liachko I."/>
            <person name="Sullivan S."/>
            <person name="Sone E.D."/>
            <person name="Koren S."/>
            <person name="Silverstein K.A.T."/>
            <person name="Beckman K.B."/>
            <person name="Gohl D.M."/>
        </authorList>
    </citation>
    <scope>NUCLEOTIDE SEQUENCE</scope>
    <source>
        <strain evidence="1">Duluth1</strain>
        <tissue evidence="1">Whole animal</tissue>
    </source>
</reference>
<evidence type="ECO:0000313" key="1">
    <source>
        <dbReference type="EMBL" id="KAH3781833.1"/>
    </source>
</evidence>
<comment type="caution">
    <text evidence="1">The sequence shown here is derived from an EMBL/GenBank/DDBJ whole genome shotgun (WGS) entry which is preliminary data.</text>
</comment>
<protein>
    <submittedName>
        <fullName evidence="1">Uncharacterized protein</fullName>
    </submittedName>
</protein>
<name>A0A9D4IRZ3_DREPO</name>
<sequence>MFNLNTGSPTRYILDKDMDKQLYQLPYQIQALQVFLSLHHNLRLQDMDNADTERRIQAFEPKCIQRLFRISYKTIV</sequence>